<reference evidence="3" key="1">
    <citation type="journal article" date="2019" name="Int. J. Syst. Evol. Microbiol.">
        <title>The Global Catalogue of Microorganisms (GCM) 10K type strain sequencing project: providing services to taxonomists for standard genome sequencing and annotation.</title>
        <authorList>
            <consortium name="The Broad Institute Genomics Platform"/>
            <consortium name="The Broad Institute Genome Sequencing Center for Infectious Disease"/>
            <person name="Wu L."/>
            <person name="Ma J."/>
        </authorList>
    </citation>
    <scope>NUCLEOTIDE SEQUENCE [LARGE SCALE GENOMIC DNA]</scope>
    <source>
        <strain evidence="3">CCM 8391</strain>
    </source>
</reference>
<dbReference type="Proteomes" id="UP001596302">
    <property type="component" value="Unassembled WGS sequence"/>
</dbReference>
<gene>
    <name evidence="2" type="ORF">ACFQE5_19120</name>
</gene>
<feature type="transmembrane region" description="Helical" evidence="1">
    <location>
        <begin position="151"/>
        <end position="173"/>
    </location>
</feature>
<evidence type="ECO:0000313" key="3">
    <source>
        <dbReference type="Proteomes" id="UP001596302"/>
    </source>
</evidence>
<feature type="transmembrane region" description="Helical" evidence="1">
    <location>
        <begin position="73"/>
        <end position="94"/>
    </location>
</feature>
<dbReference type="RefSeq" id="WP_379586899.1">
    <property type="nucleotide sequence ID" value="NZ_JBHSQW010000039.1"/>
</dbReference>
<sequence>MPPIALIFTVTGAALWVISTYFLGWGSRPAEGSGPDPLRTVGVAALVAGLVDIIQAVYIVAARPDPLGEQAVVLSGLVGFYGLFFTVVGVAAIWGMDLRPVGNLAIVVGVVPLFWWNFFAGGWLFRSILVVWAVAFLAVTLTVYARLSPRALGAILLATSVYTFFVPPVLLALGRAIP</sequence>
<feature type="transmembrane region" description="Helical" evidence="1">
    <location>
        <begin position="38"/>
        <end position="61"/>
    </location>
</feature>
<comment type="caution">
    <text evidence="2">The sequence shown here is derived from an EMBL/GenBank/DDBJ whole genome shotgun (WGS) entry which is preliminary data.</text>
</comment>
<evidence type="ECO:0008006" key="4">
    <source>
        <dbReference type="Google" id="ProtNLM"/>
    </source>
</evidence>
<evidence type="ECO:0000256" key="1">
    <source>
        <dbReference type="SAM" id="Phobius"/>
    </source>
</evidence>
<keyword evidence="1" id="KW-1133">Transmembrane helix</keyword>
<dbReference type="EMBL" id="JBHSQW010000039">
    <property type="protein sequence ID" value="MFC5996319.1"/>
    <property type="molecule type" value="Genomic_DNA"/>
</dbReference>
<proteinExistence type="predicted"/>
<organism evidence="2 3">
    <name type="scientific">Pseudonocardia hispaniensis</name>
    <dbReference type="NCBI Taxonomy" id="904933"/>
    <lineage>
        <taxon>Bacteria</taxon>
        <taxon>Bacillati</taxon>
        <taxon>Actinomycetota</taxon>
        <taxon>Actinomycetes</taxon>
        <taxon>Pseudonocardiales</taxon>
        <taxon>Pseudonocardiaceae</taxon>
        <taxon>Pseudonocardia</taxon>
    </lineage>
</organism>
<keyword evidence="1" id="KW-0472">Membrane</keyword>
<feature type="transmembrane region" description="Helical" evidence="1">
    <location>
        <begin position="6"/>
        <end position="26"/>
    </location>
</feature>
<feature type="transmembrane region" description="Helical" evidence="1">
    <location>
        <begin position="124"/>
        <end position="144"/>
    </location>
</feature>
<feature type="transmembrane region" description="Helical" evidence="1">
    <location>
        <begin position="101"/>
        <end position="118"/>
    </location>
</feature>
<accession>A0ABW1J6P3</accession>
<keyword evidence="1" id="KW-0812">Transmembrane</keyword>
<protein>
    <recommendedName>
        <fullName evidence="4">AmiS/UreI family transporter</fullName>
    </recommendedName>
</protein>
<evidence type="ECO:0000313" key="2">
    <source>
        <dbReference type="EMBL" id="MFC5996319.1"/>
    </source>
</evidence>
<name>A0ABW1J6P3_9PSEU</name>
<keyword evidence="3" id="KW-1185">Reference proteome</keyword>